<evidence type="ECO:0000313" key="3">
    <source>
        <dbReference type="Proteomes" id="UP000325255"/>
    </source>
</evidence>
<proteinExistence type="predicted"/>
<dbReference type="PANTHER" id="PTHR44757:SF2">
    <property type="entry name" value="BIOFILM ARCHITECTURE MAINTENANCE PROTEIN MBAA"/>
    <property type="match status" value="1"/>
</dbReference>
<dbReference type="InterPro" id="IPR052155">
    <property type="entry name" value="Biofilm_reg_signaling"/>
</dbReference>
<dbReference type="NCBIfam" id="TIGR02040">
    <property type="entry name" value="PpsR-CrtJ"/>
    <property type="match status" value="1"/>
</dbReference>
<dbReference type="PANTHER" id="PTHR44757">
    <property type="entry name" value="DIGUANYLATE CYCLASE DGCP"/>
    <property type="match status" value="1"/>
</dbReference>
<protein>
    <submittedName>
        <fullName evidence="2">Transcriptional regulator PpsR</fullName>
    </submittedName>
</protein>
<dbReference type="InterPro" id="IPR009057">
    <property type="entry name" value="Homeodomain-like_sf"/>
</dbReference>
<dbReference type="InterPro" id="IPR035965">
    <property type="entry name" value="PAS-like_dom_sf"/>
</dbReference>
<dbReference type="SUPFAM" id="SSF55785">
    <property type="entry name" value="PYP-like sensor domain (PAS domain)"/>
    <property type="match status" value="2"/>
</dbReference>
<dbReference type="RefSeq" id="WP_150040138.1">
    <property type="nucleotide sequence ID" value="NZ_OW485601.1"/>
</dbReference>
<keyword evidence="3" id="KW-1185">Reference proteome</keyword>
<name>A0A5M6IX49_9PROT</name>
<dbReference type="InterPro" id="IPR011785">
    <property type="entry name" value="Tscrpt_reg_PpsR-CrtJ"/>
</dbReference>
<dbReference type="Pfam" id="PF13188">
    <property type="entry name" value="PAS_8"/>
    <property type="match status" value="2"/>
</dbReference>
<sequence>MKAFKAPNSTLGNLNAEAAATLIAAAADVSLILDEVGVIRDMAFHSDDLARELEGATSWIGRRWGETVTAESRAKVDSALRDAVARATPRWRHINHAAPSGEPVPILYSVVWTGTEGQPGRVVAFGRDLRAISNLQQRLVDAQQAMERDYSRLRHAEMRYRLLFELSSEAVMIVDALSQRVTEANPAARELFGETAKRLPGRGFGELFDAESGPLVRELLSGVRASGRADEMQARLGEQDRDVLVRASLFRQESSAFFLIRLVLVAEEAETPQSRSRARLLTLVEHAPDGFVVTSPDGRVLAANAAFLDMAQLATEDRARGEPLERWLGRPGIETEVLLANLRQHGSVRLFATHLRGEYGADSEVEVSAIAVPNGGSTCYGFAIRNISHRLADTKPGRELPRSVEQLTELVGRVSLKDLVRETTDVIERLCIEAALEMTNDNRASAAEMLGLSRQSLYSKLRRYGLGELDAESGNEE</sequence>
<dbReference type="SUPFAM" id="SSF46689">
    <property type="entry name" value="Homeodomain-like"/>
    <property type="match status" value="1"/>
</dbReference>
<dbReference type="PRINTS" id="PR01590">
    <property type="entry name" value="HTHFIS"/>
</dbReference>
<gene>
    <name evidence="2" type="primary">ppsR</name>
    <name evidence="2" type="ORF">F1189_07690</name>
</gene>
<dbReference type="SMART" id="SM00091">
    <property type="entry name" value="PAS"/>
    <property type="match status" value="2"/>
</dbReference>
<dbReference type="Pfam" id="PF02954">
    <property type="entry name" value="HTH_8"/>
    <property type="match status" value="1"/>
</dbReference>
<dbReference type="AlphaFoldDB" id="A0A5M6IX49"/>
<evidence type="ECO:0000313" key="2">
    <source>
        <dbReference type="EMBL" id="KAA5612910.1"/>
    </source>
</evidence>
<dbReference type="Proteomes" id="UP000325255">
    <property type="component" value="Unassembled WGS sequence"/>
</dbReference>
<dbReference type="Gene3D" id="1.20.5.430">
    <property type="match status" value="1"/>
</dbReference>
<evidence type="ECO:0000259" key="1">
    <source>
        <dbReference type="PROSITE" id="PS50112"/>
    </source>
</evidence>
<organism evidence="2 3">
    <name type="scientific">Rhodovastum atsumiense</name>
    <dbReference type="NCBI Taxonomy" id="504468"/>
    <lineage>
        <taxon>Bacteria</taxon>
        <taxon>Pseudomonadati</taxon>
        <taxon>Pseudomonadota</taxon>
        <taxon>Alphaproteobacteria</taxon>
        <taxon>Acetobacterales</taxon>
        <taxon>Acetobacteraceae</taxon>
        <taxon>Rhodovastum</taxon>
    </lineage>
</organism>
<comment type="caution">
    <text evidence="2">The sequence shown here is derived from an EMBL/GenBank/DDBJ whole genome shotgun (WGS) entry which is preliminary data.</text>
</comment>
<dbReference type="EMBL" id="VWPK01000009">
    <property type="protein sequence ID" value="KAA5612910.1"/>
    <property type="molecule type" value="Genomic_DNA"/>
</dbReference>
<dbReference type="NCBIfam" id="TIGR00229">
    <property type="entry name" value="sensory_box"/>
    <property type="match status" value="1"/>
</dbReference>
<dbReference type="PROSITE" id="PS50112">
    <property type="entry name" value="PAS"/>
    <property type="match status" value="1"/>
</dbReference>
<reference evidence="2 3" key="1">
    <citation type="submission" date="2019-09" db="EMBL/GenBank/DDBJ databases">
        <title>Genome sequence of Rhodovastum atsumiense, a diverse member of the Acetobacteraceae family of non-sulfur purple photosynthetic bacteria.</title>
        <authorList>
            <person name="Meyer T."/>
            <person name="Kyndt J."/>
        </authorList>
    </citation>
    <scope>NUCLEOTIDE SEQUENCE [LARGE SCALE GENOMIC DNA]</scope>
    <source>
        <strain evidence="2 3">DSM 21279</strain>
    </source>
</reference>
<dbReference type="CDD" id="cd00130">
    <property type="entry name" value="PAS"/>
    <property type="match status" value="1"/>
</dbReference>
<dbReference type="OrthoDB" id="5499170at2"/>
<dbReference type="InterPro" id="IPR013656">
    <property type="entry name" value="PAS_4"/>
</dbReference>
<accession>A0A5M6IX49</accession>
<dbReference type="InterPro" id="IPR002197">
    <property type="entry name" value="HTH_Fis"/>
</dbReference>
<feature type="domain" description="PAS" evidence="1">
    <location>
        <begin position="156"/>
        <end position="227"/>
    </location>
</feature>
<dbReference type="InterPro" id="IPR000014">
    <property type="entry name" value="PAS"/>
</dbReference>
<dbReference type="Gene3D" id="3.30.450.20">
    <property type="entry name" value="PAS domain"/>
    <property type="match status" value="3"/>
</dbReference>
<dbReference type="Gene3D" id="1.10.10.60">
    <property type="entry name" value="Homeodomain-like"/>
    <property type="match status" value="1"/>
</dbReference>
<dbReference type="GO" id="GO:0043565">
    <property type="term" value="F:sequence-specific DNA binding"/>
    <property type="evidence" value="ECO:0007669"/>
    <property type="project" value="InterPro"/>
</dbReference>
<dbReference type="Pfam" id="PF08448">
    <property type="entry name" value="PAS_4"/>
    <property type="match status" value="1"/>
</dbReference>